<keyword evidence="3" id="KW-0547">Nucleotide-binding</keyword>
<dbReference type="Pfam" id="PF00069">
    <property type="entry name" value="Pkinase"/>
    <property type="match status" value="1"/>
</dbReference>
<proteinExistence type="predicted"/>
<evidence type="ECO:0000256" key="5">
    <source>
        <dbReference type="ARBA" id="ARBA00022840"/>
    </source>
</evidence>
<dbReference type="PANTHER" id="PTHR43289:SF6">
    <property type="entry name" value="SERINE_THREONINE-PROTEIN KINASE NEKL-3"/>
    <property type="match status" value="1"/>
</dbReference>
<dbReference type="EMBL" id="BQNJ01000001">
    <property type="protein sequence ID" value="GKG98684.1"/>
    <property type="molecule type" value="Genomic_DNA"/>
</dbReference>
<dbReference type="InterPro" id="IPR000719">
    <property type="entry name" value="Prot_kinase_dom"/>
</dbReference>
<comment type="caution">
    <text evidence="7">The sequence shown here is derived from an EMBL/GenBank/DDBJ whole genome shotgun (WGS) entry which is preliminary data.</text>
</comment>
<organism evidence="7 10">
    <name type="scientific">Hungatella hathewayi</name>
    <dbReference type="NCBI Taxonomy" id="154046"/>
    <lineage>
        <taxon>Bacteria</taxon>
        <taxon>Bacillati</taxon>
        <taxon>Bacillota</taxon>
        <taxon>Clostridia</taxon>
        <taxon>Lachnospirales</taxon>
        <taxon>Lachnospiraceae</taxon>
        <taxon>Hungatella</taxon>
    </lineage>
</organism>
<keyword evidence="4 8" id="KW-0418">Kinase</keyword>
<dbReference type="GO" id="GO:0005524">
    <property type="term" value="F:ATP binding"/>
    <property type="evidence" value="ECO:0007669"/>
    <property type="project" value="UniProtKB-KW"/>
</dbReference>
<dbReference type="SUPFAM" id="SSF56112">
    <property type="entry name" value="Protein kinase-like (PK-like)"/>
    <property type="match status" value="1"/>
</dbReference>
<dbReference type="Proteomes" id="UP001055091">
    <property type="component" value="Unassembled WGS sequence"/>
</dbReference>
<evidence type="ECO:0000259" key="6">
    <source>
        <dbReference type="PROSITE" id="PS50011"/>
    </source>
</evidence>
<dbReference type="Proteomes" id="UP000434223">
    <property type="component" value="Unassembled WGS sequence"/>
</dbReference>
<dbReference type="Gene3D" id="1.10.510.10">
    <property type="entry name" value="Transferase(Phosphotransferase) domain 1"/>
    <property type="match status" value="1"/>
</dbReference>
<reference evidence="8 9" key="1">
    <citation type="submission" date="2019-09" db="EMBL/GenBank/DDBJ databases">
        <title>Draft genome sequencing of Hungatella hathewayi 123Y-2.</title>
        <authorList>
            <person name="Lv Q."/>
            <person name="Li S."/>
        </authorList>
    </citation>
    <scope>NUCLEOTIDE SEQUENCE [LARGE SCALE GENOMIC DNA]</scope>
    <source>
        <strain evidence="8 9">123Y-2</strain>
    </source>
</reference>
<dbReference type="PANTHER" id="PTHR43289">
    <property type="entry name" value="MITOGEN-ACTIVATED PROTEIN KINASE KINASE KINASE 20-RELATED"/>
    <property type="match status" value="1"/>
</dbReference>
<dbReference type="CDD" id="cd14014">
    <property type="entry name" value="STKc_PknB_like"/>
    <property type="match status" value="1"/>
</dbReference>
<dbReference type="GO" id="GO:0004674">
    <property type="term" value="F:protein serine/threonine kinase activity"/>
    <property type="evidence" value="ECO:0007669"/>
    <property type="project" value="UniProtKB-EC"/>
</dbReference>
<evidence type="ECO:0000256" key="4">
    <source>
        <dbReference type="ARBA" id="ARBA00022777"/>
    </source>
</evidence>
<sequence length="492" mass="54510">MGKLNTVLFGKYQLCRILGTGRLGTVFLAVHLGLSEYRAIKRVPKSFLEYDQFRREALILKELRHPGIPIVYDVEEDENYSYLIEEYLEGESLYDLVKSQGYLPQRLVIRYGIQLTDIMNYLHLAGTTPLLYLDLQPRNLLVCHGTVKLIDFDHAAFSDEANAAADRYGTVGCAAPEQYEKNGKLDERTDLYAIGVILHYLYTGVFPAVPYEPVPSMTPELAAIIRTCLEQKKERRFSSASELNERLKQLEQRGAAATACLQSPLTIALAGSKSGAGTTHIAVGLSVCLRNLGYPNLYEEKNGSGMGAGLGAFTGALRDRCGLMQYHGFVWKPAYGPGVKLPMPSCGLVIADYGHEVEAALAAEPDALILVCDGREWSRGAAESALKCVAERHTPYAAVYNHLAESARVKPPEGIEQSRCFRAPYFADPLKESEGTREFFCQVLDSLKSASEAGMDASGRWSCMRISRWKHPARVLREAAGRARRKKRRGVS</sequence>
<evidence type="ECO:0000256" key="2">
    <source>
        <dbReference type="ARBA" id="ARBA00022679"/>
    </source>
</evidence>
<evidence type="ECO:0000313" key="7">
    <source>
        <dbReference type="EMBL" id="GKG98684.1"/>
    </source>
</evidence>
<evidence type="ECO:0000313" key="10">
    <source>
        <dbReference type="Proteomes" id="UP001055091"/>
    </source>
</evidence>
<name>A0A174WZZ0_9FIRM</name>
<keyword evidence="5" id="KW-0067">ATP-binding</keyword>
<dbReference type="EC" id="2.7.11.1" evidence="1"/>
<dbReference type="EMBL" id="WNME01000017">
    <property type="protein sequence ID" value="MUB65621.1"/>
    <property type="molecule type" value="Genomic_DNA"/>
</dbReference>
<evidence type="ECO:0000313" key="8">
    <source>
        <dbReference type="EMBL" id="MUB65621.1"/>
    </source>
</evidence>
<dbReference type="RefSeq" id="WP_055651561.1">
    <property type="nucleotide sequence ID" value="NZ_BQNJ01000001.1"/>
</dbReference>
<accession>A0A174WZZ0</accession>
<evidence type="ECO:0000313" key="9">
    <source>
        <dbReference type="Proteomes" id="UP000434223"/>
    </source>
</evidence>
<keyword evidence="2" id="KW-0808">Transferase</keyword>
<dbReference type="InterPro" id="IPR011009">
    <property type="entry name" value="Kinase-like_dom_sf"/>
</dbReference>
<evidence type="ECO:0000256" key="1">
    <source>
        <dbReference type="ARBA" id="ARBA00012513"/>
    </source>
</evidence>
<evidence type="ECO:0000256" key="3">
    <source>
        <dbReference type="ARBA" id="ARBA00022741"/>
    </source>
</evidence>
<dbReference type="AlphaFoldDB" id="A0A174WZZ0"/>
<protein>
    <recommendedName>
        <fullName evidence="1">non-specific serine/threonine protein kinase</fullName>
        <ecNumber evidence="1">2.7.11.1</ecNumber>
    </recommendedName>
</protein>
<gene>
    <name evidence="7" type="ORF">CE91St55_06660</name>
    <name evidence="8" type="ORF">GNE07_21595</name>
</gene>
<dbReference type="OrthoDB" id="9788659at2"/>
<dbReference type="PROSITE" id="PS50011">
    <property type="entry name" value="PROTEIN_KINASE_DOM"/>
    <property type="match status" value="1"/>
</dbReference>
<feature type="domain" description="Protein kinase" evidence="6">
    <location>
        <begin position="12"/>
        <end position="283"/>
    </location>
</feature>
<reference evidence="7" key="2">
    <citation type="submission" date="2022-01" db="EMBL/GenBank/DDBJ databases">
        <title>Novel bile acid biosynthetic pathways are enriched in the microbiome of centenarians.</title>
        <authorList>
            <person name="Sato Y."/>
            <person name="Atarashi K."/>
            <person name="Plichta R.D."/>
            <person name="Arai Y."/>
            <person name="Sasajima S."/>
            <person name="Kearney M.S."/>
            <person name="Suda W."/>
            <person name="Takeshita K."/>
            <person name="Sasaki T."/>
            <person name="Okamoto S."/>
            <person name="Skelly N.A."/>
            <person name="Okamura Y."/>
            <person name="Vlamakis H."/>
            <person name="Li Y."/>
            <person name="Tanoue T."/>
            <person name="Takei H."/>
            <person name="Nittono H."/>
            <person name="Narushima S."/>
            <person name="Irie J."/>
            <person name="Itoh H."/>
            <person name="Moriya K."/>
            <person name="Sugiura Y."/>
            <person name="Suematsu M."/>
            <person name="Moritoki N."/>
            <person name="Shibata S."/>
            <person name="Littman R.D."/>
            <person name="Fischbach A.M."/>
            <person name="Uwamino Y."/>
            <person name="Inoue T."/>
            <person name="Honda A."/>
            <person name="Hattori M."/>
            <person name="Murai T."/>
            <person name="Xavier J.R."/>
            <person name="Hirose N."/>
            <person name="Honda K."/>
        </authorList>
    </citation>
    <scope>NUCLEOTIDE SEQUENCE</scope>
    <source>
        <strain evidence="7">CE91-St55</strain>
    </source>
</reference>